<evidence type="ECO:0000313" key="3">
    <source>
        <dbReference type="Proteomes" id="UP000030351"/>
    </source>
</evidence>
<protein>
    <submittedName>
        <fullName evidence="2">Amylovoran biosynthesis protein AmsD</fullName>
    </submittedName>
</protein>
<dbReference type="PANTHER" id="PTHR12526:SF630">
    <property type="entry name" value="GLYCOSYLTRANSFERASE"/>
    <property type="match status" value="1"/>
</dbReference>
<dbReference type="RefSeq" id="WP_034887627.1">
    <property type="nucleotide sequence ID" value="NZ_JRUQ01000006.1"/>
</dbReference>
<comment type="caution">
    <text evidence="2">The sequence shown here is derived from an EMBL/GenBank/DDBJ whole genome shotgun (WGS) entry which is preliminary data.</text>
</comment>
<dbReference type="Proteomes" id="UP000030351">
    <property type="component" value="Unassembled WGS sequence"/>
</dbReference>
<name>A0A0A3ZDT9_9GAMM</name>
<dbReference type="Pfam" id="PF00534">
    <property type="entry name" value="Glycos_transf_1"/>
    <property type="match status" value="1"/>
</dbReference>
<dbReference type="InterPro" id="IPR001296">
    <property type="entry name" value="Glyco_trans_1"/>
</dbReference>
<dbReference type="eggNOG" id="COG0438">
    <property type="taxonomic scope" value="Bacteria"/>
</dbReference>
<feature type="domain" description="Glycosyl transferase family 1" evidence="1">
    <location>
        <begin position="180"/>
        <end position="330"/>
    </location>
</feature>
<proteinExistence type="predicted"/>
<reference evidence="2 3" key="1">
    <citation type="submission" date="2014-10" db="EMBL/GenBank/DDBJ databases">
        <title>Genome sequence of Erwinia typographi M043b.</title>
        <authorList>
            <person name="Chan K.-G."/>
            <person name="Tan W.-S."/>
        </authorList>
    </citation>
    <scope>NUCLEOTIDE SEQUENCE [LARGE SCALE GENOMIC DNA]</scope>
    <source>
        <strain evidence="2 3">M043b</strain>
    </source>
</reference>
<dbReference type="Gene3D" id="3.40.50.2000">
    <property type="entry name" value="Glycogen Phosphorylase B"/>
    <property type="match status" value="2"/>
</dbReference>
<dbReference type="EMBL" id="JRUQ01000006">
    <property type="protein sequence ID" value="KGT95831.1"/>
    <property type="molecule type" value="Genomic_DNA"/>
</dbReference>
<gene>
    <name evidence="2" type="ORF">NG99_01435</name>
</gene>
<accession>A0A0A3ZDT9</accession>
<evidence type="ECO:0000259" key="1">
    <source>
        <dbReference type="Pfam" id="PF00534"/>
    </source>
</evidence>
<dbReference type="PANTHER" id="PTHR12526">
    <property type="entry name" value="GLYCOSYLTRANSFERASE"/>
    <property type="match status" value="1"/>
</dbReference>
<dbReference type="GO" id="GO:1901135">
    <property type="term" value="P:carbohydrate derivative metabolic process"/>
    <property type="evidence" value="ECO:0007669"/>
    <property type="project" value="UniProtKB-ARBA"/>
</dbReference>
<keyword evidence="3" id="KW-1185">Reference proteome</keyword>
<dbReference type="GO" id="GO:0016757">
    <property type="term" value="F:glycosyltransferase activity"/>
    <property type="evidence" value="ECO:0007669"/>
    <property type="project" value="InterPro"/>
</dbReference>
<organism evidence="2 3">
    <name type="scientific">Erwinia typographi</name>
    <dbReference type="NCBI Taxonomy" id="371042"/>
    <lineage>
        <taxon>Bacteria</taxon>
        <taxon>Pseudomonadati</taxon>
        <taxon>Pseudomonadota</taxon>
        <taxon>Gammaproteobacteria</taxon>
        <taxon>Enterobacterales</taxon>
        <taxon>Erwiniaceae</taxon>
        <taxon>Erwinia</taxon>
    </lineage>
</organism>
<dbReference type="OrthoDB" id="9777346at2"/>
<sequence>MKKLIMLIDGISNSGGTDRVASTLSSLLCEEKYDVTLYSLTPGEPYYPTSDRVTVINPSASVRMLKLVQFCQYLKKNPQDAIMIISMGKLSVQALLILKFFNNKTKVVCCDHVSIESFSKTIRQLKLFCYKLADEIAVLTDHDKRLLSDTHHLQNVHVVRNISPFHNNKIDIIFADMMAAKSKTVIAVGRLTRQKNFSRMLDVWKEVDKQGWTLLIVGNGEEKSELQKKISDFNLQDSVTIVEPSRKVDEYYRNAGFLLMTSRYEGLPMVLIEAKDFALPTVAFNCKTGPDEIITDDGYVIPYENNTDFVEKVNLLIADSAKRQSLSANAWKNASQYGPERIISQWEQILG</sequence>
<dbReference type="AlphaFoldDB" id="A0A0A3ZDT9"/>
<evidence type="ECO:0000313" key="2">
    <source>
        <dbReference type="EMBL" id="KGT95831.1"/>
    </source>
</evidence>
<dbReference type="CDD" id="cd03820">
    <property type="entry name" value="GT4_AmsD-like"/>
    <property type="match status" value="1"/>
</dbReference>
<dbReference type="STRING" id="371042.NG99_01435"/>
<dbReference type="SUPFAM" id="SSF53756">
    <property type="entry name" value="UDP-Glycosyltransferase/glycogen phosphorylase"/>
    <property type="match status" value="1"/>
</dbReference>